<sequence length="103" mass="12226">MMWTNQVNDRYDTPFFKWVPELSPLNIIYIKMSPMHVVYRLSWQKTIAHCEHGFPGVERPKNLLSHQILLKKPLNAILRQKIENHPHLSPHIPHFTELLSSNH</sequence>
<keyword evidence="2" id="KW-1185">Reference proteome</keyword>
<dbReference type="AlphaFoldDB" id="A0AAV0FY51"/>
<evidence type="ECO:0000313" key="2">
    <source>
        <dbReference type="Proteomes" id="UP001152523"/>
    </source>
</evidence>
<dbReference type="EMBL" id="CAMAPF010001023">
    <property type="protein sequence ID" value="CAH9140567.1"/>
    <property type="molecule type" value="Genomic_DNA"/>
</dbReference>
<dbReference type="Proteomes" id="UP001152523">
    <property type="component" value="Unassembled WGS sequence"/>
</dbReference>
<proteinExistence type="predicted"/>
<name>A0AAV0FY51_9ASTE</name>
<gene>
    <name evidence="1" type="ORF">CEPIT_LOCUS38455</name>
</gene>
<accession>A0AAV0FY51</accession>
<reference evidence="1" key="1">
    <citation type="submission" date="2022-07" db="EMBL/GenBank/DDBJ databases">
        <authorList>
            <person name="Macas J."/>
            <person name="Novak P."/>
            <person name="Neumann P."/>
        </authorList>
    </citation>
    <scope>NUCLEOTIDE SEQUENCE</scope>
</reference>
<organism evidence="1 2">
    <name type="scientific">Cuscuta epithymum</name>
    <dbReference type="NCBI Taxonomy" id="186058"/>
    <lineage>
        <taxon>Eukaryota</taxon>
        <taxon>Viridiplantae</taxon>
        <taxon>Streptophyta</taxon>
        <taxon>Embryophyta</taxon>
        <taxon>Tracheophyta</taxon>
        <taxon>Spermatophyta</taxon>
        <taxon>Magnoliopsida</taxon>
        <taxon>eudicotyledons</taxon>
        <taxon>Gunneridae</taxon>
        <taxon>Pentapetalae</taxon>
        <taxon>asterids</taxon>
        <taxon>lamiids</taxon>
        <taxon>Solanales</taxon>
        <taxon>Convolvulaceae</taxon>
        <taxon>Cuscuteae</taxon>
        <taxon>Cuscuta</taxon>
        <taxon>Cuscuta subgen. Cuscuta</taxon>
    </lineage>
</organism>
<evidence type="ECO:0000313" key="1">
    <source>
        <dbReference type="EMBL" id="CAH9140567.1"/>
    </source>
</evidence>
<comment type="caution">
    <text evidence="1">The sequence shown here is derived from an EMBL/GenBank/DDBJ whole genome shotgun (WGS) entry which is preliminary data.</text>
</comment>
<protein>
    <submittedName>
        <fullName evidence="1">Uncharacterized protein</fullName>
    </submittedName>
</protein>